<evidence type="ECO:0000256" key="7">
    <source>
        <dbReference type="ARBA" id="ARBA00023136"/>
    </source>
</evidence>
<accession>A0AA39WFN8</accession>
<name>A0AA39WFN8_9PEZI</name>
<feature type="chain" id="PRO_5041250075" evidence="8">
    <location>
        <begin position="19"/>
        <end position="323"/>
    </location>
</feature>
<keyword evidence="6" id="KW-0496">Mitochondrion</keyword>
<dbReference type="Proteomes" id="UP001175000">
    <property type="component" value="Unassembled WGS sequence"/>
</dbReference>
<dbReference type="PANTHER" id="PTHR48182:SF2">
    <property type="entry name" value="PROTEIN SERAC1"/>
    <property type="match status" value="1"/>
</dbReference>
<dbReference type="EMBL" id="JAULSU010000006">
    <property type="protein sequence ID" value="KAK0614544.1"/>
    <property type="molecule type" value="Genomic_DNA"/>
</dbReference>
<keyword evidence="11" id="KW-1185">Reference proteome</keyword>
<dbReference type="GO" id="GO:0005783">
    <property type="term" value="C:endoplasmic reticulum"/>
    <property type="evidence" value="ECO:0007669"/>
    <property type="project" value="UniProtKB-SubCell"/>
</dbReference>
<dbReference type="GO" id="GO:0005739">
    <property type="term" value="C:mitochondrion"/>
    <property type="evidence" value="ECO:0007669"/>
    <property type="project" value="UniProtKB-SubCell"/>
</dbReference>
<comment type="caution">
    <text evidence="10">The sequence shown here is derived from an EMBL/GenBank/DDBJ whole genome shotgun (WGS) entry which is preliminary data.</text>
</comment>
<comment type="subcellular location">
    <subcellularLocation>
        <location evidence="2">Endoplasmic reticulum</location>
    </subcellularLocation>
    <subcellularLocation>
        <location evidence="3">Membrane</location>
    </subcellularLocation>
    <subcellularLocation>
        <location evidence="1">Mitochondrion</location>
    </subcellularLocation>
</comment>
<evidence type="ECO:0000256" key="2">
    <source>
        <dbReference type="ARBA" id="ARBA00004240"/>
    </source>
</evidence>
<sequence>MKVVFWCVFFWVLVAGYAESPGSEGEHTTSRVGVKVLAPGLSPAVDVVAVHGLDGTWNETWRADNGVFWLRDLLPDVLPHARILSYGYDSRTYASSSISDQFIYDHAKALVAELAAFREYTNTRSRPIIFVAHSLGGLVVKSALIHSDSARPGGRERDKSISLSTTSIFFFGTPHRGSQGVSVGLLLVQARSIFMKTSSRLLQHLAENSEWLQMQQGQFADISREFNIKFFYELLPTKVSSYREIMFVPKHSAVIPEMVNSEEVAMDADHVSMVKFRLPDDENFVKVARRISSVAESAETHVKIKWETWRRVKGEQRVPWRIA</sequence>
<evidence type="ECO:0000256" key="3">
    <source>
        <dbReference type="ARBA" id="ARBA00004370"/>
    </source>
</evidence>
<dbReference type="InterPro" id="IPR052374">
    <property type="entry name" value="SERAC1"/>
</dbReference>
<keyword evidence="10" id="KW-0378">Hydrolase</keyword>
<dbReference type="GO" id="GO:0016787">
    <property type="term" value="F:hydrolase activity"/>
    <property type="evidence" value="ECO:0007669"/>
    <property type="project" value="UniProtKB-KW"/>
</dbReference>
<keyword evidence="7" id="KW-0472">Membrane</keyword>
<dbReference type="InterPro" id="IPR029058">
    <property type="entry name" value="AB_hydrolase_fold"/>
</dbReference>
<dbReference type="SUPFAM" id="SSF53474">
    <property type="entry name" value="alpha/beta-Hydrolases"/>
    <property type="match status" value="1"/>
</dbReference>
<dbReference type="Gene3D" id="3.40.50.1820">
    <property type="entry name" value="alpha/beta hydrolase"/>
    <property type="match status" value="1"/>
</dbReference>
<keyword evidence="8" id="KW-0732">Signal</keyword>
<evidence type="ECO:0000256" key="1">
    <source>
        <dbReference type="ARBA" id="ARBA00004173"/>
    </source>
</evidence>
<reference evidence="10" key="1">
    <citation type="submission" date="2023-06" db="EMBL/GenBank/DDBJ databases">
        <title>Genome-scale phylogeny and comparative genomics of the fungal order Sordariales.</title>
        <authorList>
            <consortium name="Lawrence Berkeley National Laboratory"/>
            <person name="Hensen N."/>
            <person name="Bonometti L."/>
            <person name="Westerberg I."/>
            <person name="Brannstrom I.O."/>
            <person name="Guillou S."/>
            <person name="Cros-Aarteil S."/>
            <person name="Calhoun S."/>
            <person name="Haridas S."/>
            <person name="Kuo A."/>
            <person name="Mondo S."/>
            <person name="Pangilinan J."/>
            <person name="Riley R."/>
            <person name="Labutti K."/>
            <person name="Andreopoulos B."/>
            <person name="Lipzen A."/>
            <person name="Chen C."/>
            <person name="Yanf M."/>
            <person name="Daum C."/>
            <person name="Ng V."/>
            <person name="Clum A."/>
            <person name="Steindorff A."/>
            <person name="Ohm R."/>
            <person name="Martin F."/>
            <person name="Silar P."/>
            <person name="Natvig D."/>
            <person name="Lalanne C."/>
            <person name="Gautier V."/>
            <person name="Ament-Velasquez S.L."/>
            <person name="Kruys A."/>
            <person name="Hutchinson M.I."/>
            <person name="Powell A.J."/>
            <person name="Barry K."/>
            <person name="Miller A.N."/>
            <person name="Grigoriev I.V."/>
            <person name="Debuchy R."/>
            <person name="Gladieux P."/>
            <person name="Thoren M.H."/>
            <person name="Johannesson H."/>
        </authorList>
    </citation>
    <scope>NUCLEOTIDE SEQUENCE</scope>
    <source>
        <strain evidence="10">CBS 606.72</strain>
    </source>
</reference>
<evidence type="ECO:0000256" key="5">
    <source>
        <dbReference type="ARBA" id="ARBA00022824"/>
    </source>
</evidence>
<evidence type="ECO:0000259" key="9">
    <source>
        <dbReference type="Pfam" id="PF05057"/>
    </source>
</evidence>
<proteinExistence type="inferred from homology"/>
<dbReference type="Pfam" id="PF05057">
    <property type="entry name" value="DUF676"/>
    <property type="match status" value="1"/>
</dbReference>
<organism evidence="10 11">
    <name type="scientific">Immersiella caudata</name>
    <dbReference type="NCBI Taxonomy" id="314043"/>
    <lineage>
        <taxon>Eukaryota</taxon>
        <taxon>Fungi</taxon>
        <taxon>Dikarya</taxon>
        <taxon>Ascomycota</taxon>
        <taxon>Pezizomycotina</taxon>
        <taxon>Sordariomycetes</taxon>
        <taxon>Sordariomycetidae</taxon>
        <taxon>Sordariales</taxon>
        <taxon>Lasiosphaeriaceae</taxon>
        <taxon>Immersiella</taxon>
    </lineage>
</organism>
<dbReference type="GO" id="GO:0016020">
    <property type="term" value="C:membrane"/>
    <property type="evidence" value="ECO:0007669"/>
    <property type="project" value="UniProtKB-SubCell"/>
</dbReference>
<dbReference type="PANTHER" id="PTHR48182">
    <property type="entry name" value="PROTEIN SERAC1"/>
    <property type="match status" value="1"/>
</dbReference>
<feature type="domain" description="DUF676" evidence="9">
    <location>
        <begin position="104"/>
        <end position="184"/>
    </location>
</feature>
<gene>
    <name evidence="10" type="ORF">B0T14DRAFT_593018</name>
</gene>
<evidence type="ECO:0000256" key="8">
    <source>
        <dbReference type="SAM" id="SignalP"/>
    </source>
</evidence>
<protein>
    <submittedName>
        <fullName evidence="10">Alpha/Beta hydrolase protein</fullName>
    </submittedName>
</protein>
<keyword evidence="5" id="KW-0256">Endoplasmic reticulum</keyword>
<evidence type="ECO:0000313" key="10">
    <source>
        <dbReference type="EMBL" id="KAK0614544.1"/>
    </source>
</evidence>
<evidence type="ECO:0000256" key="6">
    <source>
        <dbReference type="ARBA" id="ARBA00023128"/>
    </source>
</evidence>
<feature type="signal peptide" evidence="8">
    <location>
        <begin position="1"/>
        <end position="18"/>
    </location>
</feature>
<dbReference type="InterPro" id="IPR007751">
    <property type="entry name" value="DUF676_lipase-like"/>
</dbReference>
<comment type="similarity">
    <text evidence="4">Belongs to the putative lipase ROG1 family.</text>
</comment>
<dbReference type="AlphaFoldDB" id="A0AA39WFN8"/>
<evidence type="ECO:0000313" key="11">
    <source>
        <dbReference type="Proteomes" id="UP001175000"/>
    </source>
</evidence>
<evidence type="ECO:0000256" key="4">
    <source>
        <dbReference type="ARBA" id="ARBA00007920"/>
    </source>
</evidence>